<reference evidence="2" key="1">
    <citation type="journal article" date="2019" name="Int. J. Syst. Evol. Microbiol.">
        <title>The Global Catalogue of Microorganisms (GCM) 10K type strain sequencing project: providing services to taxonomists for standard genome sequencing and annotation.</title>
        <authorList>
            <consortium name="The Broad Institute Genomics Platform"/>
            <consortium name="The Broad Institute Genome Sequencing Center for Infectious Disease"/>
            <person name="Wu L."/>
            <person name="Ma J."/>
        </authorList>
    </citation>
    <scope>NUCLEOTIDE SEQUENCE [LARGE SCALE GENOMIC DNA]</scope>
    <source>
        <strain evidence="2">CGMCC 1.3240</strain>
    </source>
</reference>
<comment type="caution">
    <text evidence="1">The sequence shown here is derived from an EMBL/GenBank/DDBJ whole genome shotgun (WGS) entry which is preliminary data.</text>
</comment>
<sequence>MLHREMLFRIRKDACSLQDILSELHDCGVKVGKIAIESAENE</sequence>
<evidence type="ECO:0000313" key="1">
    <source>
        <dbReference type="EMBL" id="MFC5649882.1"/>
    </source>
</evidence>
<gene>
    <name evidence="1" type="ORF">ACFPYJ_12265</name>
</gene>
<organism evidence="1 2">
    <name type="scientific">Paenibacillus solisilvae</name>
    <dbReference type="NCBI Taxonomy" id="2486751"/>
    <lineage>
        <taxon>Bacteria</taxon>
        <taxon>Bacillati</taxon>
        <taxon>Bacillota</taxon>
        <taxon>Bacilli</taxon>
        <taxon>Bacillales</taxon>
        <taxon>Paenibacillaceae</taxon>
        <taxon>Paenibacillus</taxon>
    </lineage>
</organism>
<proteinExistence type="predicted"/>
<protein>
    <submittedName>
        <fullName evidence="1">Uncharacterized protein</fullName>
    </submittedName>
</protein>
<keyword evidence="2" id="KW-1185">Reference proteome</keyword>
<dbReference type="RefSeq" id="WP_379188425.1">
    <property type="nucleotide sequence ID" value="NZ_JBHSOW010000042.1"/>
</dbReference>
<accession>A0ABW0VVM8</accession>
<name>A0ABW0VVM8_9BACL</name>
<dbReference type="Proteomes" id="UP001596047">
    <property type="component" value="Unassembled WGS sequence"/>
</dbReference>
<dbReference type="EMBL" id="JBHSOW010000042">
    <property type="protein sequence ID" value="MFC5649882.1"/>
    <property type="molecule type" value="Genomic_DNA"/>
</dbReference>
<evidence type="ECO:0000313" key="2">
    <source>
        <dbReference type="Proteomes" id="UP001596047"/>
    </source>
</evidence>